<reference evidence="1" key="1">
    <citation type="submission" date="2021-06" db="EMBL/GenBank/DDBJ databases">
        <authorList>
            <person name="Kallberg Y."/>
            <person name="Tangrot J."/>
            <person name="Rosling A."/>
        </authorList>
    </citation>
    <scope>NUCLEOTIDE SEQUENCE</scope>
    <source>
        <strain evidence="1">MA453B</strain>
    </source>
</reference>
<name>A0A9N9NLH8_9GLOM</name>
<keyword evidence="2" id="KW-1185">Reference proteome</keyword>
<evidence type="ECO:0000313" key="1">
    <source>
        <dbReference type="EMBL" id="CAG8742912.1"/>
    </source>
</evidence>
<evidence type="ECO:0000313" key="2">
    <source>
        <dbReference type="Proteomes" id="UP000789405"/>
    </source>
</evidence>
<proteinExistence type="predicted"/>
<protein>
    <submittedName>
        <fullName evidence="1">28371_t:CDS:1</fullName>
    </submittedName>
</protein>
<sequence>MAKSNVNNIPIPDNSGATSSCNSQLFNDTESGFNIFIYYDIGANYTDGTVPDQPTGVNFQISANNSFPDDSLPTLLSYPILMFIDQDLVTSVVNQPGSKFADVFASDSTNEYVLSPYQRQVLFFDRVLYSQLDPASKRGVLSVAKKSKKLAFTFFGLSSRLQNLSPLNPQTINPSLFTATLEVYNQSSTLTSYKETE</sequence>
<accession>A0A9N9NLH8</accession>
<comment type="caution">
    <text evidence="1">The sequence shown here is derived from an EMBL/GenBank/DDBJ whole genome shotgun (WGS) entry which is preliminary data.</text>
</comment>
<gene>
    <name evidence="1" type="ORF">DERYTH_LOCUS16167</name>
</gene>
<dbReference type="OrthoDB" id="2360221at2759"/>
<dbReference type="AlphaFoldDB" id="A0A9N9NLH8"/>
<dbReference type="Proteomes" id="UP000789405">
    <property type="component" value="Unassembled WGS sequence"/>
</dbReference>
<dbReference type="EMBL" id="CAJVPY010013824">
    <property type="protein sequence ID" value="CAG8742912.1"/>
    <property type="molecule type" value="Genomic_DNA"/>
</dbReference>
<organism evidence="1 2">
    <name type="scientific">Dentiscutata erythropus</name>
    <dbReference type="NCBI Taxonomy" id="1348616"/>
    <lineage>
        <taxon>Eukaryota</taxon>
        <taxon>Fungi</taxon>
        <taxon>Fungi incertae sedis</taxon>
        <taxon>Mucoromycota</taxon>
        <taxon>Glomeromycotina</taxon>
        <taxon>Glomeromycetes</taxon>
        <taxon>Diversisporales</taxon>
        <taxon>Gigasporaceae</taxon>
        <taxon>Dentiscutata</taxon>
    </lineage>
</organism>